<accession>A0A3N1XRL3</accession>
<protein>
    <submittedName>
        <fullName evidence="2">Uncharacterized protein</fullName>
    </submittedName>
</protein>
<sequence>MIKKIIKSFTFWFVIISLLMIYMHYEGRDSKSIVLIYFNPILLRLSRMDFTRDFMNSGPLIACNTILGNISIYWYIGHIISAIIYGGIFDAFRWIFIKLKSNHISRTED</sequence>
<evidence type="ECO:0000313" key="2">
    <source>
        <dbReference type="EMBL" id="ROR29304.1"/>
    </source>
</evidence>
<keyword evidence="1" id="KW-1133">Transmembrane helix</keyword>
<proteinExistence type="predicted"/>
<dbReference type="RefSeq" id="WP_123608746.1">
    <property type="nucleotide sequence ID" value="NZ_RJVG01000003.1"/>
</dbReference>
<comment type="caution">
    <text evidence="2">The sequence shown here is derived from an EMBL/GenBank/DDBJ whole genome shotgun (WGS) entry which is preliminary data.</text>
</comment>
<evidence type="ECO:0000313" key="3">
    <source>
        <dbReference type="Proteomes" id="UP000273083"/>
    </source>
</evidence>
<dbReference type="EMBL" id="RJVG01000003">
    <property type="protein sequence ID" value="ROR29304.1"/>
    <property type="molecule type" value="Genomic_DNA"/>
</dbReference>
<dbReference type="Proteomes" id="UP000273083">
    <property type="component" value="Unassembled WGS sequence"/>
</dbReference>
<keyword evidence="3" id="KW-1185">Reference proteome</keyword>
<dbReference type="OrthoDB" id="2084342at2"/>
<gene>
    <name evidence="2" type="ORF">EDD66_103240</name>
</gene>
<feature type="transmembrane region" description="Helical" evidence="1">
    <location>
        <begin position="72"/>
        <end position="96"/>
    </location>
</feature>
<feature type="transmembrane region" description="Helical" evidence="1">
    <location>
        <begin position="9"/>
        <end position="25"/>
    </location>
</feature>
<dbReference type="AlphaFoldDB" id="A0A3N1XRL3"/>
<keyword evidence="1" id="KW-0812">Transmembrane</keyword>
<evidence type="ECO:0000256" key="1">
    <source>
        <dbReference type="SAM" id="Phobius"/>
    </source>
</evidence>
<keyword evidence="1" id="KW-0472">Membrane</keyword>
<organism evidence="2 3">
    <name type="scientific">Mobilisporobacter senegalensis</name>
    <dbReference type="NCBI Taxonomy" id="1329262"/>
    <lineage>
        <taxon>Bacteria</taxon>
        <taxon>Bacillati</taxon>
        <taxon>Bacillota</taxon>
        <taxon>Clostridia</taxon>
        <taxon>Lachnospirales</taxon>
        <taxon>Lachnospiraceae</taxon>
        <taxon>Mobilisporobacter</taxon>
    </lineage>
</organism>
<name>A0A3N1XRL3_9FIRM</name>
<reference evidence="2 3" key="1">
    <citation type="submission" date="2018-11" db="EMBL/GenBank/DDBJ databases">
        <title>Genomic Encyclopedia of Type Strains, Phase IV (KMG-IV): sequencing the most valuable type-strain genomes for metagenomic binning, comparative biology and taxonomic classification.</title>
        <authorList>
            <person name="Goeker M."/>
        </authorList>
    </citation>
    <scope>NUCLEOTIDE SEQUENCE [LARGE SCALE GENOMIC DNA]</scope>
    <source>
        <strain evidence="2 3">DSM 26537</strain>
    </source>
</reference>